<dbReference type="RefSeq" id="WP_255856233.1">
    <property type="nucleotide sequence ID" value="NZ_CP073347.1"/>
</dbReference>
<dbReference type="Pfam" id="PF04102">
    <property type="entry name" value="SlyX"/>
    <property type="match status" value="1"/>
</dbReference>
<accession>A0ABY5HNM2</accession>
<protein>
    <recommendedName>
        <fullName evidence="1">Protein SlyX homolog</fullName>
    </recommendedName>
</protein>
<evidence type="ECO:0000313" key="3">
    <source>
        <dbReference type="Proteomes" id="UP001058461"/>
    </source>
</evidence>
<name>A0ABY5HNM2_9GAMM</name>
<gene>
    <name evidence="1" type="primary">slyX</name>
    <name evidence="2" type="ORF">KDW95_10540</name>
</gene>
<evidence type="ECO:0000313" key="2">
    <source>
        <dbReference type="EMBL" id="UTW14037.1"/>
    </source>
</evidence>
<dbReference type="HAMAP" id="MF_00715">
    <property type="entry name" value="SlyX"/>
    <property type="match status" value="1"/>
</dbReference>
<sequence>MSDTQRLDDLESRIAFQEDTLDALNAIVARQDLEIQRLTSIVKTLNGQIKQLAPASAEDMADEPPPPHY</sequence>
<proteinExistence type="inferred from homology"/>
<dbReference type="Proteomes" id="UP001058461">
    <property type="component" value="Chromosome"/>
</dbReference>
<dbReference type="EMBL" id="CP073347">
    <property type="protein sequence ID" value="UTW14037.1"/>
    <property type="molecule type" value="Genomic_DNA"/>
</dbReference>
<keyword evidence="3" id="KW-1185">Reference proteome</keyword>
<dbReference type="Gene3D" id="1.20.5.300">
    <property type="match status" value="1"/>
</dbReference>
<organism evidence="2 3">
    <name type="scientific">Marinobacterium rhizophilum</name>
    <dbReference type="NCBI Taxonomy" id="420402"/>
    <lineage>
        <taxon>Bacteria</taxon>
        <taxon>Pseudomonadati</taxon>
        <taxon>Pseudomonadota</taxon>
        <taxon>Gammaproteobacteria</taxon>
        <taxon>Oceanospirillales</taxon>
        <taxon>Oceanospirillaceae</taxon>
        <taxon>Marinobacterium</taxon>
    </lineage>
</organism>
<reference evidence="2" key="1">
    <citation type="submission" date="2021-04" db="EMBL/GenBank/DDBJ databases">
        <title>Oceanospirillales bacteria with DddD are important DMSP degraders in coastal seawater.</title>
        <authorList>
            <person name="Liu J."/>
        </authorList>
    </citation>
    <scope>NUCLEOTIDE SEQUENCE</scope>
    <source>
        <strain evidence="2">D13-1</strain>
    </source>
</reference>
<dbReference type="PANTHER" id="PTHR36508:SF1">
    <property type="entry name" value="PROTEIN SLYX"/>
    <property type="match status" value="1"/>
</dbReference>
<comment type="similarity">
    <text evidence="1">Belongs to the SlyX family.</text>
</comment>
<dbReference type="InterPro" id="IPR007236">
    <property type="entry name" value="SlyX"/>
</dbReference>
<evidence type="ECO:0000256" key="1">
    <source>
        <dbReference type="HAMAP-Rule" id="MF_00715"/>
    </source>
</evidence>
<dbReference type="PANTHER" id="PTHR36508">
    <property type="entry name" value="PROTEIN SLYX"/>
    <property type="match status" value="1"/>
</dbReference>